<dbReference type="Gene3D" id="2.40.160.50">
    <property type="entry name" value="membrane protein fhac: a member of the omp85/tpsb transporter family"/>
    <property type="match status" value="1"/>
</dbReference>
<feature type="domain" description="Haemolysin activator HlyB C-terminal" evidence="1">
    <location>
        <begin position="26"/>
        <end position="102"/>
    </location>
</feature>
<evidence type="ECO:0000313" key="2">
    <source>
        <dbReference type="EMBL" id="KXU85378.1"/>
    </source>
</evidence>
<protein>
    <recommendedName>
        <fullName evidence="1">Haemolysin activator HlyB C-terminal domain-containing protein</fullName>
    </recommendedName>
</protein>
<accession>A0A149PK21</accession>
<keyword evidence="3" id="KW-1185">Reference proteome</keyword>
<evidence type="ECO:0000259" key="1">
    <source>
        <dbReference type="Pfam" id="PF03865"/>
    </source>
</evidence>
<gene>
    <name evidence="2" type="ORF">CI15_19565</name>
</gene>
<name>A0A149PK21_9BURK</name>
<reference evidence="2 3" key="1">
    <citation type="journal article" date="2015" name="Int. J. Syst. Evol. Microbiol.">
        <title>Burkholderia monticola sp. nov., isolated from mountain soil.</title>
        <authorList>
            <person name="Baek I."/>
            <person name="Seo B."/>
            <person name="Lee I."/>
            <person name="Yi H."/>
            <person name="Chun J."/>
        </authorList>
    </citation>
    <scope>NUCLEOTIDE SEQUENCE [LARGE SCALE GENOMIC DNA]</scope>
    <source>
        <strain evidence="2 3">JC2948</strain>
    </source>
</reference>
<evidence type="ECO:0000313" key="3">
    <source>
        <dbReference type="Proteomes" id="UP000075613"/>
    </source>
</evidence>
<dbReference type="EMBL" id="LRBG01000031">
    <property type="protein sequence ID" value="KXU85378.1"/>
    <property type="molecule type" value="Genomic_DNA"/>
</dbReference>
<comment type="caution">
    <text evidence="2">The sequence shown here is derived from an EMBL/GenBank/DDBJ whole genome shotgun (WGS) entry which is preliminary data.</text>
</comment>
<sequence>MLVAVADTASAARNNNAGETTASHSATRLSLFSMRRAAFAALLTDRHYFGASQFDGSLAYRQSVGGLGATPDFYPNGPTYRFRMAVLDANLSVPFQVASQPLHRARLRR</sequence>
<dbReference type="STRING" id="1399968.CI15_19565"/>
<dbReference type="Proteomes" id="UP000075613">
    <property type="component" value="Unassembled WGS sequence"/>
</dbReference>
<dbReference type="AlphaFoldDB" id="A0A149PK21"/>
<dbReference type="InterPro" id="IPR005565">
    <property type="entry name" value="Hemolysn_activator_HlyB_C"/>
</dbReference>
<proteinExistence type="predicted"/>
<dbReference type="Pfam" id="PF03865">
    <property type="entry name" value="ShlB"/>
    <property type="match status" value="1"/>
</dbReference>
<organism evidence="2 3">
    <name type="scientific">Paraburkholderia monticola</name>
    <dbReference type="NCBI Taxonomy" id="1399968"/>
    <lineage>
        <taxon>Bacteria</taxon>
        <taxon>Pseudomonadati</taxon>
        <taxon>Pseudomonadota</taxon>
        <taxon>Betaproteobacteria</taxon>
        <taxon>Burkholderiales</taxon>
        <taxon>Burkholderiaceae</taxon>
        <taxon>Paraburkholderia</taxon>
    </lineage>
</organism>